<dbReference type="PRINTS" id="PR01008">
    <property type="entry name" value="FLGLRINGFLGH"/>
</dbReference>
<keyword evidence="5 7" id="KW-0975">Bacterial flagellum</keyword>
<evidence type="ECO:0000256" key="4">
    <source>
        <dbReference type="ARBA" id="ARBA00023136"/>
    </source>
</evidence>
<dbReference type="GO" id="GO:0003774">
    <property type="term" value="F:cytoskeletal motor activity"/>
    <property type="evidence" value="ECO:0007669"/>
    <property type="project" value="InterPro"/>
</dbReference>
<sequence>MRRASIFTAALFLSGCATDPRDITREPHMTPIGSGLNFYDDQLPLGPLKNASLGPAMQIDDNRVNLFKDVKAMSVGDVVTVIIAMDDRAILGNSTDRSREAKIRSKWSFLLDLLPALGGPPGSETKQTGAWQNDIDARTETQGQGTINRSEQIRFTLAAAVTAVLPNGNLVLHGSQEIRVNNELRVLSVAGVARPRDINKDNSISYDKIAEARVSYGGRGRLSEMQQPAWGQQLYDIFVPF</sequence>
<dbReference type="Proteomes" id="UP000422569">
    <property type="component" value="Chromosome"/>
</dbReference>
<dbReference type="PANTHER" id="PTHR34933:SF1">
    <property type="entry name" value="FLAGELLAR L-RING PROTEIN"/>
    <property type="match status" value="1"/>
</dbReference>
<dbReference type="KEGG" id="mpar:F7D14_03085"/>
<evidence type="ECO:0000256" key="2">
    <source>
        <dbReference type="ARBA" id="ARBA00006929"/>
    </source>
</evidence>
<comment type="function">
    <text evidence="1 7">Assembles around the rod to form the L-ring and probably protects the motor/basal body from shearing forces during rotation.</text>
</comment>
<dbReference type="GO" id="GO:0009279">
    <property type="term" value="C:cell outer membrane"/>
    <property type="evidence" value="ECO:0007669"/>
    <property type="project" value="UniProtKB-SubCell"/>
</dbReference>
<dbReference type="AlphaFoldDB" id="A0A6B8M2N6"/>
<keyword evidence="9" id="KW-1185">Reference proteome</keyword>
<keyword evidence="4 7" id="KW-0472">Membrane</keyword>
<comment type="subcellular location">
    <subcellularLocation>
        <location evidence="7">Cell outer membrane</location>
        <topology evidence="7">Lipid-anchor</topology>
    </subcellularLocation>
    <subcellularLocation>
        <location evidence="7">Bacterial flagellum basal body</location>
    </subcellularLocation>
</comment>
<dbReference type="EMBL" id="CP044331">
    <property type="protein sequence ID" value="QGM96566.1"/>
    <property type="molecule type" value="Genomic_DNA"/>
</dbReference>
<name>A0A6B8M2N6_9HYPH</name>
<gene>
    <name evidence="7" type="primary">flgH</name>
    <name evidence="8" type="ORF">F7D14_03085</name>
</gene>
<dbReference type="RefSeq" id="WP_016921180.1">
    <property type="nucleotide sequence ID" value="NZ_CP044331.1"/>
</dbReference>
<evidence type="ECO:0000256" key="7">
    <source>
        <dbReference type="HAMAP-Rule" id="MF_00415"/>
    </source>
</evidence>
<dbReference type="Pfam" id="PF02107">
    <property type="entry name" value="FlgH"/>
    <property type="match status" value="1"/>
</dbReference>
<evidence type="ECO:0000256" key="5">
    <source>
        <dbReference type="ARBA" id="ARBA00023143"/>
    </source>
</evidence>
<proteinExistence type="inferred from homology"/>
<comment type="subunit">
    <text evidence="7">The basal body constitutes a major portion of the flagellar organelle and consists of four rings (L,P,S, and M) mounted on a central rod.</text>
</comment>
<evidence type="ECO:0000256" key="3">
    <source>
        <dbReference type="ARBA" id="ARBA00022729"/>
    </source>
</evidence>
<dbReference type="InterPro" id="IPR000527">
    <property type="entry name" value="Flag_Lring"/>
</dbReference>
<dbReference type="GO" id="GO:0009427">
    <property type="term" value="C:bacterial-type flagellum basal body, distal rod, L ring"/>
    <property type="evidence" value="ECO:0007669"/>
    <property type="project" value="InterPro"/>
</dbReference>
<keyword evidence="6 7" id="KW-0998">Cell outer membrane</keyword>
<accession>A0A6B8M2N6</accession>
<keyword evidence="7" id="KW-0449">Lipoprotein</keyword>
<keyword evidence="8" id="KW-0969">Cilium</keyword>
<evidence type="ECO:0000256" key="6">
    <source>
        <dbReference type="ARBA" id="ARBA00023237"/>
    </source>
</evidence>
<dbReference type="PANTHER" id="PTHR34933">
    <property type="entry name" value="FLAGELLAR L-RING PROTEIN"/>
    <property type="match status" value="1"/>
</dbReference>
<comment type="similarity">
    <text evidence="2 7">Belongs to the FlgH family.</text>
</comment>
<keyword evidence="8" id="KW-0966">Cell projection</keyword>
<evidence type="ECO:0000256" key="1">
    <source>
        <dbReference type="ARBA" id="ARBA00002591"/>
    </source>
</evidence>
<organism evidence="8 9">
    <name type="scientific">Methylocystis parvus</name>
    <dbReference type="NCBI Taxonomy" id="134"/>
    <lineage>
        <taxon>Bacteria</taxon>
        <taxon>Pseudomonadati</taxon>
        <taxon>Pseudomonadota</taxon>
        <taxon>Alphaproteobacteria</taxon>
        <taxon>Hyphomicrobiales</taxon>
        <taxon>Methylocystaceae</taxon>
        <taxon>Methylocystis</taxon>
    </lineage>
</organism>
<dbReference type="GO" id="GO:0071973">
    <property type="term" value="P:bacterial-type flagellum-dependent cell motility"/>
    <property type="evidence" value="ECO:0007669"/>
    <property type="project" value="InterPro"/>
</dbReference>
<evidence type="ECO:0000313" key="8">
    <source>
        <dbReference type="EMBL" id="QGM96566.1"/>
    </source>
</evidence>
<keyword evidence="8" id="KW-0282">Flagellum</keyword>
<dbReference type="HAMAP" id="MF_00415">
    <property type="entry name" value="FlgH"/>
    <property type="match status" value="1"/>
</dbReference>
<reference evidence="8 9" key="1">
    <citation type="submission" date="2019-09" db="EMBL/GenBank/DDBJ databases">
        <title>Isolation and complete genome sequencing of Methylocystis species.</title>
        <authorList>
            <person name="Rumah B.L."/>
            <person name="Stead C.E."/>
            <person name="Stevens B.C."/>
            <person name="Minton N.P."/>
            <person name="Grosse-Honebrink A."/>
            <person name="Zhang Y."/>
        </authorList>
    </citation>
    <scope>NUCLEOTIDE SEQUENCE [LARGE SCALE GENOMIC DNA]</scope>
    <source>
        <strain evidence="8 9">BRCS2</strain>
    </source>
</reference>
<evidence type="ECO:0000313" key="9">
    <source>
        <dbReference type="Proteomes" id="UP000422569"/>
    </source>
</evidence>
<keyword evidence="3 7" id="KW-0732">Signal</keyword>
<dbReference type="PROSITE" id="PS51257">
    <property type="entry name" value="PROKAR_LIPOPROTEIN"/>
    <property type="match status" value="1"/>
</dbReference>
<protein>
    <recommendedName>
        <fullName evidence="7">Flagellar L-ring protein</fullName>
    </recommendedName>
    <alternativeName>
        <fullName evidence="7">Basal body L-ring protein</fullName>
    </alternativeName>
</protein>